<feature type="transmembrane region" description="Helical" evidence="1">
    <location>
        <begin position="9"/>
        <end position="27"/>
    </location>
</feature>
<evidence type="ECO:0000313" key="2">
    <source>
        <dbReference type="EMBL" id="KAH3683908.1"/>
    </source>
</evidence>
<evidence type="ECO:0000313" key="3">
    <source>
        <dbReference type="Proteomes" id="UP000774326"/>
    </source>
</evidence>
<proteinExistence type="predicted"/>
<keyword evidence="3" id="KW-1185">Reference proteome</keyword>
<dbReference type="AlphaFoldDB" id="A0A9P8Q459"/>
<protein>
    <submittedName>
        <fullName evidence="2">Uncharacterized protein</fullName>
    </submittedName>
</protein>
<dbReference type="Proteomes" id="UP000774326">
    <property type="component" value="Unassembled WGS sequence"/>
</dbReference>
<keyword evidence="1" id="KW-0472">Membrane</keyword>
<keyword evidence="1" id="KW-1133">Transmembrane helix</keyword>
<keyword evidence="1" id="KW-0812">Transmembrane</keyword>
<sequence>MLSLLRLRYFWLVMHSIFILGASGFSFDVSTTISLFVDPTQASVGSQAQATTSKTKSLRAVAMDSLPGPATSDPYTMVQTTISTPTTDTSATDSLASETASTTSMSSTSFSAQGVSGMEFGVILMLAMYTPILMI</sequence>
<gene>
    <name evidence="2" type="ORF">WICPIJ_005108</name>
</gene>
<accession>A0A9P8Q459</accession>
<feature type="transmembrane region" description="Helical" evidence="1">
    <location>
        <begin position="110"/>
        <end position="129"/>
    </location>
</feature>
<organism evidence="2 3">
    <name type="scientific">Wickerhamomyces pijperi</name>
    <name type="common">Yeast</name>
    <name type="synonym">Pichia pijperi</name>
    <dbReference type="NCBI Taxonomy" id="599730"/>
    <lineage>
        <taxon>Eukaryota</taxon>
        <taxon>Fungi</taxon>
        <taxon>Dikarya</taxon>
        <taxon>Ascomycota</taxon>
        <taxon>Saccharomycotina</taxon>
        <taxon>Saccharomycetes</taxon>
        <taxon>Phaffomycetales</taxon>
        <taxon>Wickerhamomycetaceae</taxon>
        <taxon>Wickerhamomyces</taxon>
    </lineage>
</organism>
<reference evidence="2" key="2">
    <citation type="submission" date="2021-01" db="EMBL/GenBank/DDBJ databases">
        <authorList>
            <person name="Schikora-Tamarit M.A."/>
        </authorList>
    </citation>
    <scope>NUCLEOTIDE SEQUENCE</scope>
    <source>
        <strain evidence="2">CBS2887</strain>
    </source>
</reference>
<evidence type="ECO:0000256" key="1">
    <source>
        <dbReference type="SAM" id="Phobius"/>
    </source>
</evidence>
<comment type="caution">
    <text evidence="2">The sequence shown here is derived from an EMBL/GenBank/DDBJ whole genome shotgun (WGS) entry which is preliminary data.</text>
</comment>
<reference evidence="2" key="1">
    <citation type="journal article" date="2021" name="Open Biol.">
        <title>Shared evolutionary footprints suggest mitochondrial oxidative damage underlies multiple complex I losses in fungi.</title>
        <authorList>
            <person name="Schikora-Tamarit M.A."/>
            <person name="Marcet-Houben M."/>
            <person name="Nosek J."/>
            <person name="Gabaldon T."/>
        </authorList>
    </citation>
    <scope>NUCLEOTIDE SEQUENCE</scope>
    <source>
        <strain evidence="2">CBS2887</strain>
    </source>
</reference>
<name>A0A9P8Q459_WICPI</name>
<dbReference type="EMBL" id="JAEUBG010002873">
    <property type="protein sequence ID" value="KAH3683908.1"/>
    <property type="molecule type" value="Genomic_DNA"/>
</dbReference>